<dbReference type="Proteomes" id="UP000759131">
    <property type="component" value="Unassembled WGS sequence"/>
</dbReference>
<keyword evidence="4" id="KW-1003">Cell membrane</keyword>
<evidence type="ECO:0000256" key="2">
    <source>
        <dbReference type="ARBA" id="ARBA00004236"/>
    </source>
</evidence>
<evidence type="ECO:0000256" key="10">
    <source>
        <dbReference type="ARBA" id="ARBA00023303"/>
    </source>
</evidence>
<evidence type="ECO:0000313" key="12">
    <source>
        <dbReference type="EMBL" id="CAD7627952.1"/>
    </source>
</evidence>
<evidence type="ECO:0000256" key="1">
    <source>
        <dbReference type="ARBA" id="ARBA00004141"/>
    </source>
</evidence>
<dbReference type="InterPro" id="IPR006202">
    <property type="entry name" value="Neur_chan_lig-bd"/>
</dbReference>
<dbReference type="PANTHER" id="PTHR18945">
    <property type="entry name" value="NEUROTRANSMITTER GATED ION CHANNEL"/>
    <property type="match status" value="1"/>
</dbReference>
<keyword evidence="10" id="KW-0407">Ion channel</keyword>
<feature type="non-terminal residue" evidence="12">
    <location>
        <position position="198"/>
    </location>
</feature>
<dbReference type="GO" id="GO:0005230">
    <property type="term" value="F:extracellular ligand-gated monoatomic ion channel activity"/>
    <property type="evidence" value="ECO:0007669"/>
    <property type="project" value="InterPro"/>
</dbReference>
<evidence type="ECO:0000256" key="9">
    <source>
        <dbReference type="ARBA" id="ARBA00023136"/>
    </source>
</evidence>
<keyword evidence="3" id="KW-0813">Transport</keyword>
<evidence type="ECO:0000256" key="3">
    <source>
        <dbReference type="ARBA" id="ARBA00022448"/>
    </source>
</evidence>
<keyword evidence="8" id="KW-0406">Ion transport</keyword>
<dbReference type="InterPro" id="IPR036734">
    <property type="entry name" value="Neur_chan_lig-bd_sf"/>
</dbReference>
<dbReference type="Pfam" id="PF02931">
    <property type="entry name" value="Neur_chan_LBD"/>
    <property type="match status" value="1"/>
</dbReference>
<dbReference type="InterPro" id="IPR006201">
    <property type="entry name" value="Neur_channel"/>
</dbReference>
<dbReference type="InterPro" id="IPR006028">
    <property type="entry name" value="GABAA/Glycine_rcpt"/>
</dbReference>
<dbReference type="EMBL" id="CAJPIZ010005217">
    <property type="protein sequence ID" value="CAG2108382.1"/>
    <property type="molecule type" value="Genomic_DNA"/>
</dbReference>
<dbReference type="Gene3D" id="1.20.58.390">
    <property type="entry name" value="Neurotransmitter-gated ion-channel transmembrane domain"/>
    <property type="match status" value="1"/>
</dbReference>
<evidence type="ECO:0000313" key="13">
    <source>
        <dbReference type="Proteomes" id="UP000759131"/>
    </source>
</evidence>
<dbReference type="PRINTS" id="PR00253">
    <property type="entry name" value="GABAARECEPTR"/>
</dbReference>
<dbReference type="InterPro" id="IPR038050">
    <property type="entry name" value="Neuro_actylchol_rec"/>
</dbReference>
<sequence>MFHYDIEVFENKTSQSMGYNKWVKPKAEKGGHWHMDRIWTPSLHIPTNTQPDILRSGDTNPVLAHIRSDGKVLISKRILLNGLSQMDFTYYPLDKQLCDIEIESNELSDNYLRLNWAEEQPLAMSTEFGWNGYTLIDHKLNSIKSLYSQTGTFCKLTVTFTLRREFGHFILDIYIPSILFVISSWTSFWVEIPAAPAR</sequence>
<evidence type="ECO:0000256" key="6">
    <source>
        <dbReference type="ARBA" id="ARBA00022729"/>
    </source>
</evidence>
<dbReference type="InterPro" id="IPR036719">
    <property type="entry name" value="Neuro-gated_channel_TM_sf"/>
</dbReference>
<dbReference type="AlphaFoldDB" id="A0A7R9KTI0"/>
<keyword evidence="13" id="KW-1185">Reference proteome</keyword>
<keyword evidence="6" id="KW-0732">Signal</keyword>
<evidence type="ECO:0000256" key="7">
    <source>
        <dbReference type="ARBA" id="ARBA00022989"/>
    </source>
</evidence>
<gene>
    <name evidence="12" type="ORF">OSB1V03_LOCUS8376</name>
</gene>
<dbReference type="SUPFAM" id="SSF63712">
    <property type="entry name" value="Nicotinic receptor ligand binding domain-like"/>
    <property type="match status" value="1"/>
</dbReference>
<accession>A0A7R9KTI0</accession>
<dbReference type="Gene3D" id="2.70.170.10">
    <property type="entry name" value="Neurotransmitter-gated ion-channel ligand-binding domain"/>
    <property type="match status" value="1"/>
</dbReference>
<dbReference type="SUPFAM" id="SSF90112">
    <property type="entry name" value="Neurotransmitter-gated ion-channel transmembrane pore"/>
    <property type="match status" value="1"/>
</dbReference>
<reference evidence="12" key="1">
    <citation type="submission" date="2020-11" db="EMBL/GenBank/DDBJ databases">
        <authorList>
            <person name="Tran Van P."/>
        </authorList>
    </citation>
    <scope>NUCLEOTIDE SEQUENCE</scope>
</reference>
<evidence type="ECO:0000256" key="4">
    <source>
        <dbReference type="ARBA" id="ARBA00022475"/>
    </source>
</evidence>
<dbReference type="GO" id="GO:0005886">
    <property type="term" value="C:plasma membrane"/>
    <property type="evidence" value="ECO:0007669"/>
    <property type="project" value="UniProtKB-SubCell"/>
</dbReference>
<proteinExistence type="predicted"/>
<comment type="subcellular location">
    <subcellularLocation>
        <location evidence="2">Cell membrane</location>
    </subcellularLocation>
    <subcellularLocation>
        <location evidence="1">Membrane</location>
        <topology evidence="1">Multi-pass membrane protein</topology>
    </subcellularLocation>
</comment>
<dbReference type="EMBL" id="OC859792">
    <property type="protein sequence ID" value="CAD7627952.1"/>
    <property type="molecule type" value="Genomic_DNA"/>
</dbReference>
<evidence type="ECO:0000259" key="11">
    <source>
        <dbReference type="Pfam" id="PF02931"/>
    </source>
</evidence>
<organism evidence="12">
    <name type="scientific">Medioppia subpectinata</name>
    <dbReference type="NCBI Taxonomy" id="1979941"/>
    <lineage>
        <taxon>Eukaryota</taxon>
        <taxon>Metazoa</taxon>
        <taxon>Ecdysozoa</taxon>
        <taxon>Arthropoda</taxon>
        <taxon>Chelicerata</taxon>
        <taxon>Arachnida</taxon>
        <taxon>Acari</taxon>
        <taxon>Acariformes</taxon>
        <taxon>Sarcoptiformes</taxon>
        <taxon>Oribatida</taxon>
        <taxon>Brachypylina</taxon>
        <taxon>Oppioidea</taxon>
        <taxon>Oppiidae</taxon>
        <taxon>Medioppia</taxon>
    </lineage>
</organism>
<keyword evidence="9" id="KW-0472">Membrane</keyword>
<feature type="domain" description="Neurotransmitter-gated ion-channel ligand-binding" evidence="11">
    <location>
        <begin position="34"/>
        <end position="165"/>
    </location>
</feature>
<keyword evidence="5" id="KW-0812">Transmembrane</keyword>
<name>A0A7R9KTI0_9ACAR</name>
<evidence type="ECO:0000256" key="5">
    <source>
        <dbReference type="ARBA" id="ARBA00022692"/>
    </source>
</evidence>
<evidence type="ECO:0000256" key="8">
    <source>
        <dbReference type="ARBA" id="ARBA00023065"/>
    </source>
</evidence>
<protein>
    <recommendedName>
        <fullName evidence="11">Neurotransmitter-gated ion-channel ligand-binding domain-containing protein</fullName>
    </recommendedName>
</protein>
<keyword evidence="7" id="KW-1133">Transmembrane helix</keyword>
<dbReference type="OrthoDB" id="3176171at2759"/>
<dbReference type="GO" id="GO:0004888">
    <property type="term" value="F:transmembrane signaling receptor activity"/>
    <property type="evidence" value="ECO:0007669"/>
    <property type="project" value="InterPro"/>
</dbReference>